<feature type="domain" description="KANL2-like probable zinc-finger" evidence="15">
    <location>
        <begin position="324"/>
        <end position="385"/>
    </location>
</feature>
<feature type="region of interest" description="Disordered" evidence="14">
    <location>
        <begin position="171"/>
        <end position="190"/>
    </location>
</feature>
<dbReference type="InParanoid" id="A0A482WR65"/>
<dbReference type="GO" id="GO:0005739">
    <property type="term" value="C:mitochondrion"/>
    <property type="evidence" value="ECO:0007669"/>
    <property type="project" value="UniProtKB-SubCell"/>
</dbReference>
<dbReference type="Proteomes" id="UP000291343">
    <property type="component" value="Unassembled WGS sequence"/>
</dbReference>
<evidence type="ECO:0000256" key="8">
    <source>
        <dbReference type="ARBA" id="ARBA00023128"/>
    </source>
</evidence>
<dbReference type="PANTHER" id="PTHR13453">
    <property type="entry name" value="KAT8 REGULATORY NSL COMPLEX SUBUNIT 2"/>
    <property type="match status" value="1"/>
</dbReference>
<keyword evidence="9" id="KW-0539">Nucleus</keyword>
<dbReference type="PANTHER" id="PTHR13453:SF1">
    <property type="entry name" value="KAT8 REGULATORY NSL COMPLEX SUBUNIT 2"/>
    <property type="match status" value="1"/>
</dbReference>
<sequence length="558" mass="61452">MYRCALLNQAAARKAGTCKHASRVCQKASLDGFEYCQKHILDDKNAPFKNCGYVYPINGKKCVQPAPKGDRKEGGFCAIHAKKSQLLRQKAGGRHCPPQTIENLLSSLSHYAPSSSAELPGEEESDNNVRYAKNPFVGIDANKVNSCGNRILDYVSESDSDVEPATLENIWKDADRDSSDAESIDSQEEDPLKHAGVYTAEEAAGIMREKLIRLKTLYVDQLKRLHHILKEKKRKYHYSLVKEKETLASIHSQSKTSPKELKLYEKLKALNRFHKHSGLEAVMHHKIKEKRNQAKKIKKFKRSRLLDPTTSEGLFNTAPNSAKCSFSIGGVKCGLKTLPSSKFCRKHILHDPHQVLFRPCGCERAEVVCQEPTLDVFEKASCMLHVTLPPLPQLTTEPDKEQPENIADEKTEIKLEPPPEPEPVALSESVAPPEPVALSQPVALSDRVAPSEPVAVKKSIAAPDPVTVPAPEICVAEIHPAPESDVKLEQASADMKTEEPAAEKETPTTNDVVMDDIMASNVDVVEEVIMSESEADQSANENVAAPPSDSQSAPSEVT</sequence>
<dbReference type="InterPro" id="IPR025927">
    <property type="entry name" value="Znf_KANL2-like"/>
</dbReference>
<feature type="compositionally biased region" description="Basic and acidic residues" evidence="14">
    <location>
        <begin position="397"/>
        <end position="417"/>
    </location>
</feature>
<proteinExistence type="predicted"/>
<comment type="subcellular location">
    <subcellularLocation>
        <location evidence="2">Mitochondrion</location>
    </subcellularLocation>
    <subcellularLocation>
        <location evidence="1">Nucleus</location>
    </subcellularLocation>
</comment>
<keyword evidence="17" id="KW-1185">Reference proteome</keyword>
<dbReference type="Pfam" id="PF13891">
    <property type="entry name" value="zf-C3HC3H_KANSL2"/>
    <property type="match status" value="2"/>
</dbReference>
<dbReference type="STRING" id="195883.A0A482WR65"/>
<evidence type="ECO:0000256" key="2">
    <source>
        <dbReference type="ARBA" id="ARBA00004173"/>
    </source>
</evidence>
<gene>
    <name evidence="16" type="ORF">LSTR_LSTR012064</name>
</gene>
<evidence type="ECO:0000256" key="11">
    <source>
        <dbReference type="ARBA" id="ARBA00033378"/>
    </source>
</evidence>
<comment type="function">
    <text evidence="12">Non-catalytic component of the NSL histone acetyltransferase complex, a multiprotein complex that mediates histone H4 acetylation at 'Lys-5'- and 'Lys-8' (H4K5ac and H4K8ac) at transcription start sites and promotes transcription initiation. Required for NSL complex stability and for transcription of intraciliary transport genes in both ciliated and non-ciliated cells by regulating histone H4 acetylation at 'Lys-5'- and 'Lys-12' (H4K5ac and H4K12ac). This is necessary for cilium assembly in ciliated cells and for organization of the microtubule cytoskeleton in non-ciliated cells. Required within the NSL complex to maintain nuclear architecture stability by promoting KAT8-mediated acetylation of lamin LMNA.</text>
</comment>
<evidence type="ECO:0000256" key="10">
    <source>
        <dbReference type="ARBA" id="ARBA00032947"/>
    </source>
</evidence>
<dbReference type="GO" id="GO:0044545">
    <property type="term" value="C:NSL complex"/>
    <property type="evidence" value="ECO:0007669"/>
    <property type="project" value="TreeGrafter"/>
</dbReference>
<protein>
    <recommendedName>
        <fullName evidence="3">KAT8 regulatory NSL complex subunit 2</fullName>
    </recommendedName>
    <alternativeName>
        <fullName evidence="11">NSL complex protein NSL2</fullName>
    </alternativeName>
    <alternativeName>
        <fullName evidence="10">Non-specific lethal 2 homolog</fullName>
    </alternativeName>
</protein>
<evidence type="ECO:0000313" key="17">
    <source>
        <dbReference type="Proteomes" id="UP000291343"/>
    </source>
</evidence>
<feature type="region of interest" description="Disordered" evidence="14">
    <location>
        <begin position="527"/>
        <end position="558"/>
    </location>
</feature>
<dbReference type="InterPro" id="IPR026316">
    <property type="entry name" value="NSL2"/>
</dbReference>
<evidence type="ECO:0000256" key="4">
    <source>
        <dbReference type="ARBA" id="ARBA00022499"/>
    </source>
</evidence>
<dbReference type="OrthoDB" id="677315at2759"/>
<keyword evidence="5" id="KW-0597">Phosphoprotein</keyword>
<evidence type="ECO:0000256" key="7">
    <source>
        <dbReference type="ARBA" id="ARBA00022853"/>
    </source>
</evidence>
<evidence type="ECO:0000256" key="6">
    <source>
        <dbReference type="ARBA" id="ARBA00022843"/>
    </source>
</evidence>
<feature type="region of interest" description="Disordered" evidence="14">
    <location>
        <begin position="480"/>
        <end position="512"/>
    </location>
</feature>
<feature type="compositionally biased region" description="Basic and acidic residues" evidence="14">
    <location>
        <begin position="495"/>
        <end position="506"/>
    </location>
</feature>
<evidence type="ECO:0000256" key="1">
    <source>
        <dbReference type="ARBA" id="ARBA00004123"/>
    </source>
</evidence>
<comment type="subunit">
    <text evidence="13">Component of the NSL complex at least composed of KAT8/MOF, KANSL1, KANSL2, KANSL3, MCRS1, PHF20, OGT1/OGT, WDR5 and HCFC1.</text>
</comment>
<name>A0A482WR65_LAOST</name>
<evidence type="ECO:0000256" key="9">
    <source>
        <dbReference type="ARBA" id="ARBA00023242"/>
    </source>
</evidence>
<accession>A0A482WR65</accession>
<dbReference type="GO" id="GO:0006325">
    <property type="term" value="P:chromatin organization"/>
    <property type="evidence" value="ECO:0007669"/>
    <property type="project" value="UniProtKB-KW"/>
</dbReference>
<organism evidence="16 17">
    <name type="scientific">Laodelphax striatellus</name>
    <name type="common">Small brown planthopper</name>
    <name type="synonym">Delphax striatella</name>
    <dbReference type="NCBI Taxonomy" id="195883"/>
    <lineage>
        <taxon>Eukaryota</taxon>
        <taxon>Metazoa</taxon>
        <taxon>Ecdysozoa</taxon>
        <taxon>Arthropoda</taxon>
        <taxon>Hexapoda</taxon>
        <taxon>Insecta</taxon>
        <taxon>Pterygota</taxon>
        <taxon>Neoptera</taxon>
        <taxon>Paraneoptera</taxon>
        <taxon>Hemiptera</taxon>
        <taxon>Auchenorrhyncha</taxon>
        <taxon>Fulgoroidea</taxon>
        <taxon>Delphacidae</taxon>
        <taxon>Criomorphinae</taxon>
        <taxon>Laodelphax</taxon>
    </lineage>
</organism>
<evidence type="ECO:0000259" key="15">
    <source>
        <dbReference type="Pfam" id="PF13891"/>
    </source>
</evidence>
<feature type="compositionally biased region" description="Acidic residues" evidence="14">
    <location>
        <begin position="180"/>
        <end position="189"/>
    </location>
</feature>
<comment type="caution">
    <text evidence="16">The sequence shown here is derived from an EMBL/GenBank/DDBJ whole genome shotgun (WGS) entry which is preliminary data.</text>
</comment>
<keyword evidence="8" id="KW-0496">Mitochondrion</keyword>
<dbReference type="FunCoup" id="A0A482WR65">
    <property type="interactions" value="2015"/>
</dbReference>
<evidence type="ECO:0000256" key="5">
    <source>
        <dbReference type="ARBA" id="ARBA00022553"/>
    </source>
</evidence>
<evidence type="ECO:0000256" key="3">
    <source>
        <dbReference type="ARBA" id="ARBA00015508"/>
    </source>
</evidence>
<feature type="domain" description="KANL2-like probable zinc-finger" evidence="15">
    <location>
        <begin position="18"/>
        <end position="81"/>
    </location>
</feature>
<reference evidence="16 17" key="1">
    <citation type="journal article" date="2017" name="Gigascience">
        <title>Genome sequence of the small brown planthopper, Laodelphax striatellus.</title>
        <authorList>
            <person name="Zhu J."/>
            <person name="Jiang F."/>
            <person name="Wang X."/>
            <person name="Yang P."/>
            <person name="Bao Y."/>
            <person name="Zhao W."/>
            <person name="Wang W."/>
            <person name="Lu H."/>
            <person name="Wang Q."/>
            <person name="Cui N."/>
            <person name="Li J."/>
            <person name="Chen X."/>
            <person name="Luo L."/>
            <person name="Yu J."/>
            <person name="Kang L."/>
            <person name="Cui F."/>
        </authorList>
    </citation>
    <scope>NUCLEOTIDE SEQUENCE [LARGE SCALE GENOMIC DNA]</scope>
    <source>
        <strain evidence="16">Lst14</strain>
    </source>
</reference>
<dbReference type="AlphaFoldDB" id="A0A482WR65"/>
<feature type="region of interest" description="Disordered" evidence="14">
    <location>
        <begin position="390"/>
        <end position="432"/>
    </location>
</feature>
<evidence type="ECO:0000256" key="12">
    <source>
        <dbReference type="ARBA" id="ARBA00093359"/>
    </source>
</evidence>
<evidence type="ECO:0000256" key="14">
    <source>
        <dbReference type="SAM" id="MobiDB-lite"/>
    </source>
</evidence>
<evidence type="ECO:0000256" key="13">
    <source>
        <dbReference type="ARBA" id="ARBA00093543"/>
    </source>
</evidence>
<keyword evidence="4" id="KW-1017">Isopeptide bond</keyword>
<evidence type="ECO:0000313" key="16">
    <source>
        <dbReference type="EMBL" id="RZF35766.1"/>
    </source>
</evidence>
<keyword evidence="6" id="KW-0832">Ubl conjugation</keyword>
<feature type="compositionally biased region" description="Low complexity" evidence="14">
    <location>
        <begin position="544"/>
        <end position="558"/>
    </location>
</feature>
<keyword evidence="7" id="KW-0156">Chromatin regulator</keyword>
<dbReference type="EMBL" id="QKKF02027609">
    <property type="protein sequence ID" value="RZF35766.1"/>
    <property type="molecule type" value="Genomic_DNA"/>
</dbReference>
<dbReference type="GO" id="GO:0005634">
    <property type="term" value="C:nucleus"/>
    <property type="evidence" value="ECO:0007669"/>
    <property type="project" value="UniProtKB-SubCell"/>
</dbReference>